<comment type="caution">
    <text evidence="2">The sequence shown here is derived from an EMBL/GenBank/DDBJ whole genome shotgun (WGS) entry which is preliminary data.</text>
</comment>
<dbReference type="PhylomeDB" id="Q54JH2"/>
<dbReference type="EMBL" id="AAFI02000107">
    <property type="protein sequence ID" value="EAL63451.1"/>
    <property type="molecule type" value="Genomic_DNA"/>
</dbReference>
<dbReference type="HOGENOM" id="CLU_824940_0_0_1"/>
<dbReference type="eggNOG" id="ENOG502RINZ">
    <property type="taxonomic scope" value="Eukaryota"/>
</dbReference>
<gene>
    <name evidence="2" type="ORF">DDB_G0288051</name>
</gene>
<reference evidence="2 3" key="1">
    <citation type="journal article" date="2005" name="Nature">
        <title>The genome of the social amoeba Dictyostelium discoideum.</title>
        <authorList>
            <consortium name="The Dictyostelium discoideum Sequencing Consortium"/>
            <person name="Eichinger L."/>
            <person name="Pachebat J.A."/>
            <person name="Glockner G."/>
            <person name="Rajandream M.A."/>
            <person name="Sucgang R."/>
            <person name="Berriman M."/>
            <person name="Song J."/>
            <person name="Olsen R."/>
            <person name="Szafranski K."/>
            <person name="Xu Q."/>
            <person name="Tunggal B."/>
            <person name="Kummerfeld S."/>
            <person name="Madera M."/>
            <person name="Konfortov B.A."/>
            <person name="Rivero F."/>
            <person name="Bankier A.T."/>
            <person name="Lehmann R."/>
            <person name="Hamlin N."/>
            <person name="Davies R."/>
            <person name="Gaudet P."/>
            <person name="Fey P."/>
            <person name="Pilcher K."/>
            <person name="Chen G."/>
            <person name="Saunders D."/>
            <person name="Sodergren E."/>
            <person name="Davis P."/>
            <person name="Kerhornou A."/>
            <person name="Nie X."/>
            <person name="Hall N."/>
            <person name="Anjard C."/>
            <person name="Hemphill L."/>
            <person name="Bason N."/>
            <person name="Farbrother P."/>
            <person name="Desany B."/>
            <person name="Just E."/>
            <person name="Morio T."/>
            <person name="Rost R."/>
            <person name="Churcher C."/>
            <person name="Cooper J."/>
            <person name="Haydock S."/>
            <person name="van Driessche N."/>
            <person name="Cronin A."/>
            <person name="Goodhead I."/>
            <person name="Muzny D."/>
            <person name="Mourier T."/>
            <person name="Pain A."/>
            <person name="Lu M."/>
            <person name="Harper D."/>
            <person name="Lindsay R."/>
            <person name="Hauser H."/>
            <person name="James K."/>
            <person name="Quiles M."/>
            <person name="Madan Babu M."/>
            <person name="Saito T."/>
            <person name="Buchrieser C."/>
            <person name="Wardroper A."/>
            <person name="Felder M."/>
            <person name="Thangavelu M."/>
            <person name="Johnson D."/>
            <person name="Knights A."/>
            <person name="Loulseged H."/>
            <person name="Mungall K."/>
            <person name="Oliver K."/>
            <person name="Price C."/>
            <person name="Quail M.A."/>
            <person name="Urushihara H."/>
            <person name="Hernandez J."/>
            <person name="Rabbinowitsch E."/>
            <person name="Steffen D."/>
            <person name="Sanders M."/>
            <person name="Ma J."/>
            <person name="Kohara Y."/>
            <person name="Sharp S."/>
            <person name="Simmonds M."/>
            <person name="Spiegler S."/>
            <person name="Tivey A."/>
            <person name="Sugano S."/>
            <person name="White B."/>
            <person name="Walker D."/>
            <person name="Woodward J."/>
            <person name="Winckler T."/>
            <person name="Tanaka Y."/>
            <person name="Shaulsky G."/>
            <person name="Schleicher M."/>
            <person name="Weinstock G."/>
            <person name="Rosenthal A."/>
            <person name="Cox E.C."/>
            <person name="Chisholm R.L."/>
            <person name="Gibbs R."/>
            <person name="Loomis W.F."/>
            <person name="Platzer M."/>
            <person name="Kay R.R."/>
            <person name="Williams J."/>
            <person name="Dear P.H."/>
            <person name="Noegel A.A."/>
            <person name="Barrell B."/>
            <person name="Kuspa A."/>
        </authorList>
    </citation>
    <scope>NUCLEOTIDE SEQUENCE [LARGE SCALE GENOMIC DNA]</scope>
    <source>
        <strain evidence="2 3">AX4</strain>
    </source>
</reference>
<organism evidence="2 3">
    <name type="scientific">Dictyostelium discoideum</name>
    <name type="common">Social amoeba</name>
    <dbReference type="NCBI Taxonomy" id="44689"/>
    <lineage>
        <taxon>Eukaryota</taxon>
        <taxon>Amoebozoa</taxon>
        <taxon>Evosea</taxon>
        <taxon>Eumycetozoa</taxon>
        <taxon>Dictyostelia</taxon>
        <taxon>Dictyosteliales</taxon>
        <taxon>Dictyosteliaceae</taxon>
        <taxon>Dictyostelium</taxon>
    </lineage>
</organism>
<dbReference type="KEGG" id="ddi:DDB_G0288051"/>
<accession>Q54JH2</accession>
<name>Q54JH2_DICDI</name>
<protein>
    <submittedName>
        <fullName evidence="2">Uncharacterized protein</fullName>
    </submittedName>
</protein>
<keyword evidence="3" id="KW-1185">Reference proteome</keyword>
<dbReference type="dictyBase" id="DDB_G0288051"/>
<dbReference type="PANTHER" id="PTHR35885">
    <property type="entry name" value="CARBOHYDRATE BINDING DOMAIN-CONTAINING PROTEIN-RELATED"/>
    <property type="match status" value="1"/>
</dbReference>
<feature type="chain" id="PRO_5004249096" evidence="1">
    <location>
        <begin position="23"/>
        <end position="337"/>
    </location>
</feature>
<dbReference type="PANTHER" id="PTHR35885:SF1">
    <property type="entry name" value="CARBOHYDRATE BINDING DOMAIN-CONTAINING PROTEIN"/>
    <property type="match status" value="1"/>
</dbReference>
<dbReference type="InParanoid" id="Q54JH2"/>
<sequence>MDSKIIIVALIVCSIFSFIAKAQDQWAYSIWNNGTTAYMGNIDLDAAYYIAGVEIDNFQFISSQTSTYNSKTNEISALGQSTTSNDYFYLYVYTGEGWLPTPAVMNFPKENYLISSITSDQTASQFNYFSTMVISGLSNQNPVGTFSVTKLAPTSNNYKVIDVINGQFSSSAFNWATQIYSVVFSNTTGLFVNSYTQGGQLQSSNKCTISSIPTNYNIASSPYNSVYIPITNLVYSFVDLVNNYSPTPITDLFKLYPATTTFYDMGYFSNSASRSVSTKIYTIAGHTTQQILYYVSATSNSQQYPTGIVLNKLRLSSTGNMLSSALFEHPPINMWTY</sequence>
<dbReference type="VEuPathDB" id="AmoebaDB:DDB_G0288051"/>
<dbReference type="PaxDb" id="44689-DDB0187758"/>
<dbReference type="RefSeq" id="XP_636959.1">
    <property type="nucleotide sequence ID" value="XM_631867.1"/>
</dbReference>
<dbReference type="GlyGen" id="Q54JH2">
    <property type="glycosylation" value="1 site"/>
</dbReference>
<dbReference type="GeneID" id="8626434"/>
<dbReference type="FunCoup" id="Q54JH2">
    <property type="interactions" value="131"/>
</dbReference>
<proteinExistence type="predicted"/>
<keyword evidence="1" id="KW-0732">Signal</keyword>
<evidence type="ECO:0000313" key="2">
    <source>
        <dbReference type="EMBL" id="EAL63451.1"/>
    </source>
</evidence>
<dbReference type="AlphaFoldDB" id="Q54JH2"/>
<evidence type="ECO:0000256" key="1">
    <source>
        <dbReference type="SAM" id="SignalP"/>
    </source>
</evidence>
<evidence type="ECO:0000313" key="3">
    <source>
        <dbReference type="Proteomes" id="UP000002195"/>
    </source>
</evidence>
<dbReference type="OMA" id="SSAFNWA"/>
<feature type="signal peptide" evidence="1">
    <location>
        <begin position="1"/>
        <end position="22"/>
    </location>
</feature>
<dbReference type="Proteomes" id="UP000002195">
    <property type="component" value="Unassembled WGS sequence"/>
</dbReference>